<accession>A0A7X6MBC7</accession>
<dbReference type="PANTHER" id="PTHR39430">
    <property type="entry name" value="MEMBRANE-ASSOCIATED PROTEASE-RELATED"/>
    <property type="match status" value="1"/>
</dbReference>
<protein>
    <submittedName>
        <fullName evidence="3">CPBP family intramembrane metalloprotease</fullName>
    </submittedName>
</protein>
<evidence type="ECO:0000313" key="3">
    <source>
        <dbReference type="EMBL" id="NKY97775.1"/>
    </source>
</evidence>
<gene>
    <name evidence="3" type="ORF">HGB44_08835</name>
</gene>
<keyword evidence="1" id="KW-0812">Transmembrane</keyword>
<feature type="transmembrane region" description="Helical" evidence="1">
    <location>
        <begin position="56"/>
        <end position="81"/>
    </location>
</feature>
<dbReference type="Proteomes" id="UP000553209">
    <property type="component" value="Unassembled WGS sequence"/>
</dbReference>
<dbReference type="RefSeq" id="WP_061080994.1">
    <property type="nucleotide sequence ID" value="NZ_JAAXPG010000007.1"/>
</dbReference>
<organism evidence="3 4">
    <name type="scientific">Nocardiopsis alborubida</name>
    <dbReference type="NCBI Taxonomy" id="146802"/>
    <lineage>
        <taxon>Bacteria</taxon>
        <taxon>Bacillati</taxon>
        <taxon>Actinomycetota</taxon>
        <taxon>Actinomycetes</taxon>
        <taxon>Streptosporangiales</taxon>
        <taxon>Nocardiopsidaceae</taxon>
        <taxon>Nocardiopsis</taxon>
    </lineage>
</organism>
<dbReference type="PROSITE" id="PS51257">
    <property type="entry name" value="PROKAR_LIPOPROTEIN"/>
    <property type="match status" value="1"/>
</dbReference>
<reference evidence="3 4" key="1">
    <citation type="submission" date="2020-04" db="EMBL/GenBank/DDBJ databases">
        <title>MicrobeNet Type strains.</title>
        <authorList>
            <person name="Nicholson A.C."/>
        </authorList>
    </citation>
    <scope>NUCLEOTIDE SEQUENCE [LARGE SCALE GENOMIC DNA]</scope>
    <source>
        <strain evidence="3 4">ATCC 23612</strain>
    </source>
</reference>
<keyword evidence="1" id="KW-0472">Membrane</keyword>
<feature type="transmembrane region" description="Helical" evidence="1">
    <location>
        <begin position="212"/>
        <end position="234"/>
    </location>
</feature>
<evidence type="ECO:0000259" key="2">
    <source>
        <dbReference type="Pfam" id="PF02517"/>
    </source>
</evidence>
<dbReference type="PANTHER" id="PTHR39430:SF1">
    <property type="entry name" value="PROTEASE"/>
    <property type="match status" value="1"/>
</dbReference>
<keyword evidence="3" id="KW-0378">Hydrolase</keyword>
<dbReference type="GO" id="GO:0004175">
    <property type="term" value="F:endopeptidase activity"/>
    <property type="evidence" value="ECO:0007669"/>
    <property type="project" value="UniProtKB-ARBA"/>
</dbReference>
<comment type="caution">
    <text evidence="3">The sequence shown here is derived from an EMBL/GenBank/DDBJ whole genome shotgun (WGS) entry which is preliminary data.</text>
</comment>
<keyword evidence="3" id="KW-0482">Metalloprotease</keyword>
<dbReference type="GO" id="GO:0006508">
    <property type="term" value="P:proteolysis"/>
    <property type="evidence" value="ECO:0007669"/>
    <property type="project" value="UniProtKB-KW"/>
</dbReference>
<feature type="transmembrane region" description="Helical" evidence="1">
    <location>
        <begin position="135"/>
        <end position="155"/>
    </location>
</feature>
<keyword evidence="3" id="KW-0645">Protease</keyword>
<evidence type="ECO:0000256" key="1">
    <source>
        <dbReference type="SAM" id="Phobius"/>
    </source>
</evidence>
<dbReference type="InterPro" id="IPR003675">
    <property type="entry name" value="Rce1/LyrA-like_dom"/>
</dbReference>
<evidence type="ECO:0000313" key="4">
    <source>
        <dbReference type="Proteomes" id="UP000553209"/>
    </source>
</evidence>
<dbReference type="AlphaFoldDB" id="A0A7X6MBC7"/>
<feature type="transmembrane region" description="Helical" evidence="1">
    <location>
        <begin position="161"/>
        <end position="181"/>
    </location>
</feature>
<sequence length="240" mass="25294">MTTPERGWTAVVLPLVLTLACTFAVPLVGQPFGALLVVLAVYLWRRWARRPWAGVGLGLTWSALPLFLVGVGVTVAVLVGANAVSVALGAARWVPWVPDDLAFLPVAVAIIVLVQALPEELLWRGNLHDVLAERMPTGAVVAVTSVLFGAVHVFSQSQAQGAWEVALYAVGAMALGLVCAAGRARTGTLWMAVGVHSGFYFANGFFPTEGIVYGVQLLVQIVAMGLFGLVVLVMPRRGAA</sequence>
<dbReference type="Pfam" id="PF02517">
    <property type="entry name" value="Rce1-like"/>
    <property type="match status" value="1"/>
</dbReference>
<feature type="domain" description="CAAX prenyl protease 2/Lysostaphin resistance protein A-like" evidence="2">
    <location>
        <begin position="105"/>
        <end position="199"/>
    </location>
</feature>
<dbReference type="GO" id="GO:0008237">
    <property type="term" value="F:metallopeptidase activity"/>
    <property type="evidence" value="ECO:0007669"/>
    <property type="project" value="UniProtKB-KW"/>
</dbReference>
<proteinExistence type="predicted"/>
<dbReference type="GO" id="GO:0080120">
    <property type="term" value="P:CAAX-box protein maturation"/>
    <property type="evidence" value="ECO:0007669"/>
    <property type="project" value="UniProtKB-ARBA"/>
</dbReference>
<name>A0A7X6MBC7_9ACTN</name>
<keyword evidence="1" id="KW-1133">Transmembrane helix</keyword>
<dbReference type="EMBL" id="JAAXPG010000007">
    <property type="protein sequence ID" value="NKY97775.1"/>
    <property type="molecule type" value="Genomic_DNA"/>
</dbReference>
<keyword evidence="4" id="KW-1185">Reference proteome</keyword>
<feature type="transmembrane region" description="Helical" evidence="1">
    <location>
        <begin position="101"/>
        <end position="123"/>
    </location>
</feature>
<feature type="transmembrane region" description="Helical" evidence="1">
    <location>
        <begin position="12"/>
        <end position="44"/>
    </location>
</feature>
<feature type="transmembrane region" description="Helical" evidence="1">
    <location>
        <begin position="188"/>
        <end position="206"/>
    </location>
</feature>